<feature type="transmembrane region" description="Helical" evidence="1">
    <location>
        <begin position="105"/>
        <end position="124"/>
    </location>
</feature>
<reference evidence="2 3" key="1">
    <citation type="submission" date="2015-09" db="EMBL/GenBank/DDBJ databases">
        <title>Genome sequence of Oxobacter pfennigii DSM 3222.</title>
        <authorList>
            <person name="Poehlein A."/>
            <person name="Bengelsdorf F.R."/>
            <person name="Schiel-Bengelsdorf B."/>
            <person name="Duerre P."/>
            <person name="Daniel R."/>
        </authorList>
    </citation>
    <scope>NUCLEOTIDE SEQUENCE [LARGE SCALE GENOMIC DNA]</scope>
    <source>
        <strain evidence="2 3">DSM 3222</strain>
    </source>
</reference>
<organism evidence="2 3">
    <name type="scientific">Oxobacter pfennigii</name>
    <dbReference type="NCBI Taxonomy" id="36849"/>
    <lineage>
        <taxon>Bacteria</taxon>
        <taxon>Bacillati</taxon>
        <taxon>Bacillota</taxon>
        <taxon>Clostridia</taxon>
        <taxon>Eubacteriales</taxon>
        <taxon>Clostridiaceae</taxon>
        <taxon>Oxobacter</taxon>
    </lineage>
</organism>
<keyword evidence="1" id="KW-0812">Transmembrane</keyword>
<protein>
    <submittedName>
        <fullName evidence="2">Putative symporter YjmB</fullName>
    </submittedName>
</protein>
<feature type="transmembrane region" description="Helical" evidence="1">
    <location>
        <begin position="305"/>
        <end position="324"/>
    </location>
</feature>
<keyword evidence="1" id="KW-0472">Membrane</keyword>
<dbReference type="InterPro" id="IPR036259">
    <property type="entry name" value="MFS_trans_sf"/>
</dbReference>
<feature type="transmembrane region" description="Helical" evidence="1">
    <location>
        <begin position="81"/>
        <end position="99"/>
    </location>
</feature>
<feature type="transmembrane region" description="Helical" evidence="1">
    <location>
        <begin position="330"/>
        <end position="353"/>
    </location>
</feature>
<keyword evidence="3" id="KW-1185">Reference proteome</keyword>
<feature type="transmembrane region" description="Helical" evidence="1">
    <location>
        <begin position="240"/>
        <end position="266"/>
    </location>
</feature>
<evidence type="ECO:0000256" key="1">
    <source>
        <dbReference type="SAM" id="Phobius"/>
    </source>
</evidence>
<dbReference type="Gene3D" id="1.20.1250.20">
    <property type="entry name" value="MFS general substrate transporter like domains"/>
    <property type="match status" value="2"/>
</dbReference>
<dbReference type="OrthoDB" id="9764596at2"/>
<comment type="caution">
    <text evidence="2">The sequence shown here is derived from an EMBL/GenBank/DDBJ whole genome shotgun (WGS) entry which is preliminary data.</text>
</comment>
<gene>
    <name evidence="2" type="primary">yjmB_14</name>
    <name evidence="2" type="ORF">OXPF_38750</name>
</gene>
<feature type="transmembrane region" description="Helical" evidence="1">
    <location>
        <begin position="181"/>
        <end position="201"/>
    </location>
</feature>
<feature type="transmembrane region" description="Helical" evidence="1">
    <location>
        <begin position="374"/>
        <end position="399"/>
    </location>
</feature>
<dbReference type="GO" id="GO:0015293">
    <property type="term" value="F:symporter activity"/>
    <property type="evidence" value="ECO:0007669"/>
    <property type="project" value="InterPro"/>
</dbReference>
<dbReference type="PANTHER" id="PTHR11328">
    <property type="entry name" value="MAJOR FACILITATOR SUPERFAMILY DOMAIN-CONTAINING PROTEIN"/>
    <property type="match status" value="1"/>
</dbReference>
<feature type="transmembrane region" description="Helical" evidence="1">
    <location>
        <begin position="12"/>
        <end position="35"/>
    </location>
</feature>
<name>A0A0P8Y7R0_9CLOT</name>
<proteinExistence type="predicted"/>
<dbReference type="GO" id="GO:0008643">
    <property type="term" value="P:carbohydrate transport"/>
    <property type="evidence" value="ECO:0007669"/>
    <property type="project" value="InterPro"/>
</dbReference>
<dbReference type="SUPFAM" id="SSF103473">
    <property type="entry name" value="MFS general substrate transporter"/>
    <property type="match status" value="1"/>
</dbReference>
<accession>A0A0P8Y7R0</accession>
<dbReference type="GO" id="GO:0005886">
    <property type="term" value="C:plasma membrane"/>
    <property type="evidence" value="ECO:0007669"/>
    <property type="project" value="TreeGrafter"/>
</dbReference>
<dbReference type="Proteomes" id="UP000050326">
    <property type="component" value="Unassembled WGS sequence"/>
</dbReference>
<dbReference type="AlphaFoldDB" id="A0A0P8Y7R0"/>
<dbReference type="Pfam" id="PF13347">
    <property type="entry name" value="MFS_2"/>
    <property type="match status" value="1"/>
</dbReference>
<dbReference type="RefSeq" id="WP_054876842.1">
    <property type="nucleotide sequence ID" value="NZ_LKET01000067.1"/>
</dbReference>
<sequence>MKKPLSKALRTFYGVGDMGFSLMTSVETYLFVFFMTNVAKFSLPMVALIGSVTSIADAVLSPFYGAIISGTKPMKWGRNRSWMLIAPPAVVILYMFQYTKIGPEPVAAAIVCAGFILSHIAWNIPWVGNVSMISVLASNPEERALLASRRATWTSVAGMLYSYVGSPLAAFYGKVTGNETLGYTLLAGSMALLMLCGYWTIFKMTDGYEETGAQISAASSTAQKVSGGEMLKMVFQNPPLLVLLLGDFFRYMVNFIMTAAAAYYFTYVAQNMALMPVYILIGSIAQLVGAYFSGAISKALSTRNTAVYGLFGLAASLIVCKFVAMNVTMFFVVVTVVRMFLGILTSVMVAMYSDVAVYGEWKTGKNAISFIMGLMTLSLKTAIISRGTIIPIVLAASGFVATADPSTASPELKNAVNNVFLLIPGIFAAVSCVIMAVGYKLSREKLAELQAEIDSRKGQPA</sequence>
<evidence type="ECO:0000313" key="3">
    <source>
        <dbReference type="Proteomes" id="UP000050326"/>
    </source>
</evidence>
<evidence type="ECO:0000313" key="2">
    <source>
        <dbReference type="EMBL" id="KPU42575.1"/>
    </source>
</evidence>
<keyword evidence="1" id="KW-1133">Transmembrane helix</keyword>
<dbReference type="STRING" id="36849.OXPF_38750"/>
<feature type="transmembrane region" description="Helical" evidence="1">
    <location>
        <begin position="419"/>
        <end position="439"/>
    </location>
</feature>
<feature type="transmembrane region" description="Helical" evidence="1">
    <location>
        <begin position="153"/>
        <end position="175"/>
    </location>
</feature>
<feature type="transmembrane region" description="Helical" evidence="1">
    <location>
        <begin position="272"/>
        <end position="293"/>
    </location>
</feature>
<dbReference type="PANTHER" id="PTHR11328:SF24">
    <property type="entry name" value="MAJOR FACILITATOR SUPERFAMILY (MFS) PROFILE DOMAIN-CONTAINING PROTEIN"/>
    <property type="match status" value="1"/>
</dbReference>
<dbReference type="InterPro" id="IPR039672">
    <property type="entry name" value="MFS_2"/>
</dbReference>
<feature type="transmembrane region" description="Helical" evidence="1">
    <location>
        <begin position="41"/>
        <end position="60"/>
    </location>
</feature>
<dbReference type="EMBL" id="LKET01000067">
    <property type="protein sequence ID" value="KPU42575.1"/>
    <property type="molecule type" value="Genomic_DNA"/>
</dbReference>